<feature type="transmembrane region" description="Helical" evidence="1">
    <location>
        <begin position="47"/>
        <end position="67"/>
    </location>
</feature>
<sequence length="68" mass="7652">MFTEINLGDLAVSPYTFSFACALLAWVLTRVLIPAQWWDAVSLKRSVVHLSLLTCYLALAVGALRWIR</sequence>
<comment type="caution">
    <text evidence="2">The sequence shown here is derived from an EMBL/GenBank/DDBJ whole genome shotgun (WGS) entry which is preliminary data.</text>
</comment>
<evidence type="ECO:0008006" key="4">
    <source>
        <dbReference type="Google" id="ProtNLM"/>
    </source>
</evidence>
<gene>
    <name evidence="2" type="ORF">CEE63_03160</name>
</gene>
<accession>A0A246IDC4</accession>
<evidence type="ECO:0000313" key="2">
    <source>
        <dbReference type="EMBL" id="OWQ78022.1"/>
    </source>
</evidence>
<organism evidence="2 3">
    <name type="scientific">Stenotrophomonas maltophilia</name>
    <name type="common">Pseudomonas maltophilia</name>
    <name type="synonym">Xanthomonas maltophilia</name>
    <dbReference type="NCBI Taxonomy" id="40324"/>
    <lineage>
        <taxon>Bacteria</taxon>
        <taxon>Pseudomonadati</taxon>
        <taxon>Pseudomonadota</taxon>
        <taxon>Gammaproteobacteria</taxon>
        <taxon>Lysobacterales</taxon>
        <taxon>Lysobacteraceae</taxon>
        <taxon>Stenotrophomonas</taxon>
        <taxon>Stenotrophomonas maltophilia group</taxon>
    </lineage>
</organism>
<evidence type="ECO:0000256" key="1">
    <source>
        <dbReference type="SAM" id="Phobius"/>
    </source>
</evidence>
<name>A0A246IDC4_STEMA</name>
<keyword evidence="1" id="KW-0472">Membrane</keyword>
<dbReference type="EMBL" id="NIVX01000026">
    <property type="protein sequence ID" value="OWQ78022.1"/>
    <property type="molecule type" value="Genomic_DNA"/>
</dbReference>
<dbReference type="Proteomes" id="UP000197090">
    <property type="component" value="Unassembled WGS sequence"/>
</dbReference>
<evidence type="ECO:0000313" key="3">
    <source>
        <dbReference type="Proteomes" id="UP000197090"/>
    </source>
</evidence>
<dbReference type="AlphaFoldDB" id="A0A246IDC4"/>
<feature type="transmembrane region" description="Helical" evidence="1">
    <location>
        <begin position="12"/>
        <end position="35"/>
    </location>
</feature>
<dbReference type="RefSeq" id="WP_088496365.1">
    <property type="nucleotide sequence ID" value="NZ_NIVX01000026.1"/>
</dbReference>
<keyword evidence="1" id="KW-1133">Transmembrane helix</keyword>
<keyword evidence="1" id="KW-0812">Transmembrane</keyword>
<protein>
    <recommendedName>
        <fullName evidence="4">DUF1656 domain-containing protein</fullName>
    </recommendedName>
</protein>
<proteinExistence type="predicted"/>
<reference evidence="2 3" key="1">
    <citation type="submission" date="2017-06" db="EMBL/GenBank/DDBJ databases">
        <authorList>
            <person name="Kim H.J."/>
            <person name="Triplett B.A."/>
        </authorList>
    </citation>
    <scope>NUCLEOTIDE SEQUENCE [LARGE SCALE GENOMIC DNA]</scope>
    <source>
        <strain evidence="2 3">594</strain>
    </source>
</reference>